<organism evidence="3 4">
    <name type="scientific">Dactylosporangium roseum</name>
    <dbReference type="NCBI Taxonomy" id="47989"/>
    <lineage>
        <taxon>Bacteria</taxon>
        <taxon>Bacillati</taxon>
        <taxon>Actinomycetota</taxon>
        <taxon>Actinomycetes</taxon>
        <taxon>Micromonosporales</taxon>
        <taxon>Micromonosporaceae</taxon>
        <taxon>Dactylosporangium</taxon>
    </lineage>
</organism>
<feature type="region of interest" description="Disordered" evidence="1">
    <location>
        <begin position="301"/>
        <end position="328"/>
    </location>
</feature>
<dbReference type="EMBL" id="CP073721">
    <property type="protein sequence ID" value="UWZ39366.1"/>
    <property type="molecule type" value="Genomic_DNA"/>
</dbReference>
<dbReference type="Pfam" id="PF03364">
    <property type="entry name" value="Polyketide_cyc"/>
    <property type="match status" value="1"/>
</dbReference>
<dbReference type="SUPFAM" id="SSF55961">
    <property type="entry name" value="Bet v1-like"/>
    <property type="match status" value="2"/>
</dbReference>
<sequence length="328" mass="36458">MTTAQERKAVHGAELAAPPLRGYRLVADVTQWPLIFPPCLAVQVLERTPGAERVRLWALANDEVRTWTSVRELDPERLRVAFRQDVTSPPVTSMSGRWSFTAVPREPLRSRLVLEHESTVAGPPQVDEHIAALLDRNSRAEVDAIRVWTERAEPPEELIFSFSDQILIEGEPHDVYAFLYQADRWPERLDHVARLELRTEPQALAGAEVQRMEMDTVGADGVTHHSSSVRLCFPHTHIVYKQTAPPPGLLGHTGEWLITPTDVGCLVIAVHHVALDPAAGSAFADPDSGLAQARRTARQRLGANSMRTLERARGYVEGRRPGTAERSA</sequence>
<feature type="domain" description="Coenzyme Q-binding protein COQ10 START" evidence="2">
    <location>
        <begin position="16"/>
        <end position="121"/>
    </location>
</feature>
<evidence type="ECO:0000313" key="4">
    <source>
        <dbReference type="Proteomes" id="UP001058271"/>
    </source>
</evidence>
<dbReference type="Gene3D" id="3.30.530.20">
    <property type="match status" value="2"/>
</dbReference>
<proteinExistence type="predicted"/>
<name>A0ABY5ZB84_9ACTN</name>
<dbReference type="CDD" id="cd08861">
    <property type="entry name" value="OtcD1_ARO-CYC_like"/>
    <property type="match status" value="2"/>
</dbReference>
<evidence type="ECO:0000313" key="3">
    <source>
        <dbReference type="EMBL" id="UWZ39366.1"/>
    </source>
</evidence>
<dbReference type="Proteomes" id="UP001058271">
    <property type="component" value="Chromosome"/>
</dbReference>
<dbReference type="RefSeq" id="WP_260728769.1">
    <property type="nucleotide sequence ID" value="NZ_BAAABS010000004.1"/>
</dbReference>
<evidence type="ECO:0000256" key="1">
    <source>
        <dbReference type="SAM" id="MobiDB-lite"/>
    </source>
</evidence>
<reference evidence="3" key="1">
    <citation type="submission" date="2021-04" db="EMBL/GenBank/DDBJ databases">
        <title>Biosynthetic gene clusters of Dactylosporangioum roseum.</title>
        <authorList>
            <person name="Hartkoorn R.C."/>
            <person name="Beaudoing E."/>
            <person name="Hot D."/>
            <person name="Moureu S."/>
        </authorList>
    </citation>
    <scope>NUCLEOTIDE SEQUENCE</scope>
    <source>
        <strain evidence="3">NRRL B-16295</strain>
    </source>
</reference>
<keyword evidence="4" id="KW-1185">Reference proteome</keyword>
<dbReference type="InterPro" id="IPR005031">
    <property type="entry name" value="COQ10_START"/>
</dbReference>
<dbReference type="InterPro" id="IPR023393">
    <property type="entry name" value="START-like_dom_sf"/>
</dbReference>
<accession>A0ABY5ZB84</accession>
<gene>
    <name evidence="3" type="ORF">Drose_14680</name>
</gene>
<protein>
    <submittedName>
        <fullName evidence="3">Aromatase/cyclase</fullName>
    </submittedName>
</protein>
<feature type="compositionally biased region" description="Basic and acidic residues" evidence="1">
    <location>
        <begin position="308"/>
        <end position="328"/>
    </location>
</feature>
<evidence type="ECO:0000259" key="2">
    <source>
        <dbReference type="Pfam" id="PF03364"/>
    </source>
</evidence>